<organism evidence="1 2">
    <name type="scientific">Lipomyces orientalis</name>
    <dbReference type="NCBI Taxonomy" id="1233043"/>
    <lineage>
        <taxon>Eukaryota</taxon>
        <taxon>Fungi</taxon>
        <taxon>Dikarya</taxon>
        <taxon>Ascomycota</taxon>
        <taxon>Saccharomycotina</taxon>
        <taxon>Lipomycetes</taxon>
        <taxon>Lipomycetales</taxon>
        <taxon>Lipomycetaceae</taxon>
        <taxon>Lipomyces</taxon>
    </lineage>
</organism>
<gene>
    <name evidence="1" type="ORF">V1517DRAFT_282865</name>
</gene>
<dbReference type="EMBL" id="MU970294">
    <property type="protein sequence ID" value="KAK9318827.1"/>
    <property type="molecule type" value="Genomic_DNA"/>
</dbReference>
<comment type="caution">
    <text evidence="1">The sequence shown here is derived from an EMBL/GenBank/DDBJ whole genome shotgun (WGS) entry which is preliminary data.</text>
</comment>
<protein>
    <submittedName>
        <fullName evidence="1">D-xylulose reductase A</fullName>
    </submittedName>
</protein>
<sequence>MENPSFVLRAIKDVVIEDRPKPELEDPYDVMVHVAQTGICGSDVHYWQRGRIGDYIVTGPMVLGHESSGVVVEVGSKVKHLKPGDRVALEPGVPCRRCDYCRKGAYHLCGDMIFAATPPWDGTLAKYYINAADFCYKVPDSMTLEEAAMVEPVSVAVAIAKTADLSAHQTVLVLGCGPIGVLCQAVAKSYGAKTVIGVDVVSSRLEVAKSYGVDHTFMPPKPEPGADPIAHAEKVAAMLNEQLGLGDGPDVVLECSGAEPCIQLGIFAAKRGATFVQAGMGKEVVSVPITSVCIKGLVIKGSIRYLAGCYPAAIDLISSGQINVKRLITNRYKFEEAEQAFELVKAGRQDVFKVMIAGVLRMPLFQPPDVHAPVLQQFSLKGKIAAVTGGSRGIGLEIVRGLAEAGADVALIYSSSPDAERTAAEIAAQTGVRVRAYHSDVSKRSIIAETINQITEEFGNGRLDIVVANSGVCANVPSLEYTEETWYRNNSVNYDGVMWTAQAAGKIFEKQGRGNLIITASVSAILVNIPQTQAAYNASKAAVVHLAKSLAVEWANFARVNCISPGFILTKMLTNQPKELMAQWLAMIPGRRICEAAELKSAYVFLASDACSYMTGANLVIDGGYTLP</sequence>
<accession>A0ACC3TCF3</accession>
<proteinExistence type="predicted"/>
<reference evidence="2" key="1">
    <citation type="journal article" date="2024" name="Front. Bioeng. Biotechnol.">
        <title>Genome-scale model development and genomic sequencing of the oleaginous clade Lipomyces.</title>
        <authorList>
            <person name="Czajka J.J."/>
            <person name="Han Y."/>
            <person name="Kim J."/>
            <person name="Mondo S.J."/>
            <person name="Hofstad B.A."/>
            <person name="Robles A."/>
            <person name="Haridas S."/>
            <person name="Riley R."/>
            <person name="LaButti K."/>
            <person name="Pangilinan J."/>
            <person name="Andreopoulos W."/>
            <person name="Lipzen A."/>
            <person name="Yan J."/>
            <person name="Wang M."/>
            <person name="Ng V."/>
            <person name="Grigoriev I.V."/>
            <person name="Spatafora J.W."/>
            <person name="Magnuson J.K."/>
            <person name="Baker S.E."/>
            <person name="Pomraning K.R."/>
        </authorList>
    </citation>
    <scope>NUCLEOTIDE SEQUENCE [LARGE SCALE GENOMIC DNA]</scope>
    <source>
        <strain evidence="2">CBS 10300</strain>
    </source>
</reference>
<dbReference type="Proteomes" id="UP001489719">
    <property type="component" value="Unassembled WGS sequence"/>
</dbReference>
<evidence type="ECO:0000313" key="2">
    <source>
        <dbReference type="Proteomes" id="UP001489719"/>
    </source>
</evidence>
<evidence type="ECO:0000313" key="1">
    <source>
        <dbReference type="EMBL" id="KAK9318827.1"/>
    </source>
</evidence>
<name>A0ACC3TCF3_9ASCO</name>
<keyword evidence="2" id="KW-1185">Reference proteome</keyword>